<accession>A0AAD3E0E0</accession>
<feature type="non-terminal residue" evidence="2">
    <location>
        <position position="450"/>
    </location>
</feature>
<evidence type="ECO:0000256" key="1">
    <source>
        <dbReference type="SAM" id="MobiDB-lite"/>
    </source>
</evidence>
<feature type="region of interest" description="Disordered" evidence="1">
    <location>
        <begin position="60"/>
        <end position="79"/>
    </location>
</feature>
<keyword evidence="3" id="KW-1185">Reference proteome</keyword>
<dbReference type="Proteomes" id="UP001054857">
    <property type="component" value="Unassembled WGS sequence"/>
</dbReference>
<feature type="compositionally biased region" description="Polar residues" evidence="1">
    <location>
        <begin position="243"/>
        <end position="255"/>
    </location>
</feature>
<dbReference type="EMBL" id="BMAR01000035">
    <property type="protein sequence ID" value="GFR50157.1"/>
    <property type="molecule type" value="Genomic_DNA"/>
</dbReference>
<proteinExistence type="predicted"/>
<feature type="region of interest" description="Disordered" evidence="1">
    <location>
        <begin position="84"/>
        <end position="104"/>
    </location>
</feature>
<gene>
    <name evidence="2" type="ORF">Agub_g12320</name>
</gene>
<comment type="caution">
    <text evidence="2">The sequence shown here is derived from an EMBL/GenBank/DDBJ whole genome shotgun (WGS) entry which is preliminary data.</text>
</comment>
<evidence type="ECO:0000313" key="2">
    <source>
        <dbReference type="EMBL" id="GFR50157.1"/>
    </source>
</evidence>
<name>A0AAD3E0E0_9CHLO</name>
<protein>
    <submittedName>
        <fullName evidence="2">Uncharacterized protein</fullName>
    </submittedName>
</protein>
<sequence>MHGSGSPDNAPPMGLELPDVPHLFAQRIDALPEPVMNDVLSAMDESPGQSHGWNPFLGPGRSHNGVGTKAARNRTDSELRKLLQRRRRDELPADADTADYSSEPYDSIPRQVQLQWRVFAKLYPEAARDRIATLFMTAPGCSSMESSSSRGLSTYQQQLLNPHQQHRQQHQHQPLAPVSPAVESVWQRMGLARAISRASNDGEDQGSSSGALFGVLPSASALQKTLQQLVDSPSAGGEVTLPAHSSQRQSEQQHGVTDGHPGRPQQDTAGAADVGRASLQPTQQANDRMQAPGAMGAAATGNSSSTVSVTSTAGAVGYMEDDPIVRNLSQSLDGWYDVHWERFRPLRRARRGRLLAVRGVPLPLAWRSGLRLATPASSSVSVLAMAAAAAPPPGLTAGAGSNNGGGGGGHGAMAGRMLRWCCSAVGTAARAAASAVGLRCRPQVWEVDVG</sequence>
<dbReference type="AlphaFoldDB" id="A0AAD3E0E0"/>
<feature type="region of interest" description="Disordered" evidence="1">
    <location>
        <begin position="230"/>
        <end position="306"/>
    </location>
</feature>
<reference evidence="2 3" key="1">
    <citation type="journal article" date="2021" name="Sci. Rep.">
        <title>Genome sequencing of the multicellular alga Astrephomene provides insights into convergent evolution of germ-soma differentiation.</title>
        <authorList>
            <person name="Yamashita S."/>
            <person name="Yamamoto K."/>
            <person name="Matsuzaki R."/>
            <person name="Suzuki S."/>
            <person name="Yamaguchi H."/>
            <person name="Hirooka S."/>
            <person name="Minakuchi Y."/>
            <person name="Miyagishima S."/>
            <person name="Kawachi M."/>
            <person name="Toyoda A."/>
            <person name="Nozaki H."/>
        </authorList>
    </citation>
    <scope>NUCLEOTIDE SEQUENCE [LARGE SCALE GENOMIC DNA]</scope>
    <source>
        <strain evidence="2 3">NIES-4017</strain>
    </source>
</reference>
<evidence type="ECO:0000313" key="3">
    <source>
        <dbReference type="Proteomes" id="UP001054857"/>
    </source>
</evidence>
<organism evidence="2 3">
    <name type="scientific">Astrephomene gubernaculifera</name>
    <dbReference type="NCBI Taxonomy" id="47775"/>
    <lineage>
        <taxon>Eukaryota</taxon>
        <taxon>Viridiplantae</taxon>
        <taxon>Chlorophyta</taxon>
        <taxon>core chlorophytes</taxon>
        <taxon>Chlorophyceae</taxon>
        <taxon>CS clade</taxon>
        <taxon>Chlamydomonadales</taxon>
        <taxon>Astrephomenaceae</taxon>
        <taxon>Astrephomene</taxon>
    </lineage>
</organism>
<feature type="compositionally biased region" description="Low complexity" evidence="1">
    <location>
        <begin position="293"/>
        <end position="306"/>
    </location>
</feature>